<organism evidence="1 2">
    <name type="scientific">Croceifilum oryzae</name>
    <dbReference type="NCBI Taxonomy" id="1553429"/>
    <lineage>
        <taxon>Bacteria</taxon>
        <taxon>Bacillati</taxon>
        <taxon>Bacillota</taxon>
        <taxon>Bacilli</taxon>
        <taxon>Bacillales</taxon>
        <taxon>Thermoactinomycetaceae</taxon>
        <taxon>Croceifilum</taxon>
    </lineage>
</organism>
<protein>
    <submittedName>
        <fullName evidence="1">Uncharacterized protein</fullName>
    </submittedName>
</protein>
<dbReference type="RefSeq" id="WP_307254700.1">
    <property type="nucleotide sequence ID" value="NZ_JAUSUV010000017.1"/>
</dbReference>
<accession>A0AAJ1WU72</accession>
<name>A0AAJ1WU72_9BACL</name>
<evidence type="ECO:0000313" key="2">
    <source>
        <dbReference type="Proteomes" id="UP001238450"/>
    </source>
</evidence>
<dbReference type="AlphaFoldDB" id="A0AAJ1WU72"/>
<sequence>MMNLFSEIGARYGGLKDGEEAIGIFQDGAVYLQMDEGSLHCETIDDVEEGEKMAQEQEIEKVIRMNEKLYQA</sequence>
<dbReference type="Proteomes" id="UP001238450">
    <property type="component" value="Unassembled WGS sequence"/>
</dbReference>
<evidence type="ECO:0000313" key="1">
    <source>
        <dbReference type="EMBL" id="MDQ0418768.1"/>
    </source>
</evidence>
<dbReference type="EMBL" id="JAUSUV010000017">
    <property type="protein sequence ID" value="MDQ0418768.1"/>
    <property type="molecule type" value="Genomic_DNA"/>
</dbReference>
<comment type="caution">
    <text evidence="1">The sequence shown here is derived from an EMBL/GenBank/DDBJ whole genome shotgun (WGS) entry which is preliminary data.</text>
</comment>
<proteinExistence type="predicted"/>
<keyword evidence="2" id="KW-1185">Reference proteome</keyword>
<gene>
    <name evidence="1" type="ORF">J2Z48_002972</name>
</gene>
<reference evidence="1 2" key="1">
    <citation type="submission" date="2023-07" db="EMBL/GenBank/DDBJ databases">
        <title>Genomic Encyclopedia of Type Strains, Phase IV (KMG-IV): sequencing the most valuable type-strain genomes for metagenomic binning, comparative biology and taxonomic classification.</title>
        <authorList>
            <person name="Goeker M."/>
        </authorList>
    </citation>
    <scope>NUCLEOTIDE SEQUENCE [LARGE SCALE GENOMIC DNA]</scope>
    <source>
        <strain evidence="1 2">DSM 46876</strain>
    </source>
</reference>